<dbReference type="EMBL" id="ACKY01000023">
    <property type="protein sequence ID" value="EEV89367.1"/>
    <property type="molecule type" value="Genomic_DNA"/>
</dbReference>
<evidence type="ECO:0000313" key="10">
    <source>
        <dbReference type="Proteomes" id="UP000004870"/>
    </source>
</evidence>
<protein>
    <recommendedName>
        <fullName evidence="7 8">Ribonuclease P protein component</fullName>
        <shortName evidence="7">RNase P protein</shortName>
        <shortName evidence="7">RNaseP protein</shortName>
        <ecNumber evidence="7 8">3.1.26.5</ecNumber>
    </recommendedName>
    <alternativeName>
        <fullName evidence="7">Protein C5</fullName>
    </alternativeName>
</protein>
<proteinExistence type="inferred from homology"/>
<evidence type="ECO:0000256" key="1">
    <source>
        <dbReference type="ARBA" id="ARBA00002663"/>
    </source>
</evidence>
<dbReference type="Pfam" id="PF00825">
    <property type="entry name" value="Ribonuclease_P"/>
    <property type="match status" value="1"/>
</dbReference>
<evidence type="ECO:0000256" key="7">
    <source>
        <dbReference type="HAMAP-Rule" id="MF_00227"/>
    </source>
</evidence>
<evidence type="ECO:0000256" key="6">
    <source>
        <dbReference type="ARBA" id="ARBA00022884"/>
    </source>
</evidence>
<keyword evidence="3 7" id="KW-0540">Nuclease</keyword>
<dbReference type="PANTHER" id="PTHR33992">
    <property type="entry name" value="RIBONUCLEASE P PROTEIN COMPONENT"/>
    <property type="match status" value="1"/>
</dbReference>
<keyword evidence="4 7" id="KW-0255">Endonuclease</keyword>
<dbReference type="GO" id="GO:0030677">
    <property type="term" value="C:ribonuclease P complex"/>
    <property type="evidence" value="ECO:0007669"/>
    <property type="project" value="TreeGrafter"/>
</dbReference>
<evidence type="ECO:0000256" key="8">
    <source>
        <dbReference type="NCBIfam" id="TIGR00188"/>
    </source>
</evidence>
<dbReference type="InterPro" id="IPR014721">
    <property type="entry name" value="Ribsml_uS5_D2-typ_fold_subgr"/>
</dbReference>
<comment type="caution">
    <text evidence="9">The sequence shown here is derived from an EMBL/GenBank/DDBJ whole genome shotgun (WGS) entry which is preliminary data.</text>
</comment>
<comment type="function">
    <text evidence="1 7">RNaseP catalyzes the removal of the 5'-leader sequence from pre-tRNA to produce the mature 5'-terminus. It can also cleave other RNA substrates such as 4.5S RNA. The protein component plays an auxiliary but essential role in vivo by binding to the 5'-leader sequence and broadening the substrate specificity of the ribozyme.</text>
</comment>
<dbReference type="RefSeq" id="WP_004139781.1">
    <property type="nucleotide sequence ID" value="NZ_GG694025.1"/>
</dbReference>
<dbReference type="NCBIfam" id="TIGR00188">
    <property type="entry name" value="rnpA"/>
    <property type="match status" value="1"/>
</dbReference>
<evidence type="ECO:0000256" key="3">
    <source>
        <dbReference type="ARBA" id="ARBA00022722"/>
    </source>
</evidence>
<comment type="similarity">
    <text evidence="7">Belongs to the RnpA family.</text>
</comment>
<dbReference type="PROSITE" id="PS00648">
    <property type="entry name" value="RIBONUCLEASE_P"/>
    <property type="match status" value="1"/>
</dbReference>
<dbReference type="HAMAP" id="MF_00227">
    <property type="entry name" value="RNase_P"/>
    <property type="match status" value="1"/>
</dbReference>
<dbReference type="AlphaFoldDB" id="C8N7R1"/>
<accession>C8N7R1</accession>
<dbReference type="HOGENOM" id="CLU_117179_11_0_6"/>
<gene>
    <name evidence="7 9" type="primary">rnpA</name>
    <name evidence="9" type="ORF">HMPREF0198_0538</name>
</gene>
<dbReference type="GO" id="GO:0001682">
    <property type="term" value="P:tRNA 5'-leader removal"/>
    <property type="evidence" value="ECO:0007669"/>
    <property type="project" value="UniProtKB-UniRule"/>
</dbReference>
<evidence type="ECO:0000313" key="9">
    <source>
        <dbReference type="EMBL" id="EEV89367.1"/>
    </source>
</evidence>
<dbReference type="GO" id="GO:0042781">
    <property type="term" value="F:3'-tRNA processing endoribonuclease activity"/>
    <property type="evidence" value="ECO:0007669"/>
    <property type="project" value="TreeGrafter"/>
</dbReference>
<comment type="catalytic activity">
    <reaction evidence="7">
        <text>Endonucleolytic cleavage of RNA, removing 5'-extranucleotides from tRNA precursor.</text>
        <dbReference type="EC" id="3.1.26.5"/>
    </reaction>
</comment>
<sequence>MNTSFPRTARLTQRADFDRVFQAPERKSSDRCFTVLGRCRLQDGAARLGLVIAKRQIRRAHERNRIKRLVRESFRQLPARERAALDIIVIARHAAEEHDNAAIARALARHWQRLFPEK</sequence>
<dbReference type="EC" id="3.1.26.5" evidence="7 8"/>
<dbReference type="GeneID" id="84789554"/>
<evidence type="ECO:0000256" key="5">
    <source>
        <dbReference type="ARBA" id="ARBA00022801"/>
    </source>
</evidence>
<dbReference type="InterPro" id="IPR020539">
    <property type="entry name" value="RNase_P_CS"/>
</dbReference>
<dbReference type="SUPFAM" id="SSF54211">
    <property type="entry name" value="Ribosomal protein S5 domain 2-like"/>
    <property type="match status" value="1"/>
</dbReference>
<comment type="subunit">
    <text evidence="7">Consists of a catalytic RNA component (M1 or rnpB) and a protein subunit.</text>
</comment>
<dbReference type="InterPro" id="IPR000100">
    <property type="entry name" value="RNase_P"/>
</dbReference>
<dbReference type="Gene3D" id="3.30.230.10">
    <property type="match status" value="1"/>
</dbReference>
<dbReference type="InterPro" id="IPR020568">
    <property type="entry name" value="Ribosomal_Su5_D2-typ_SF"/>
</dbReference>
<reference evidence="9 10" key="1">
    <citation type="submission" date="2009-08" db="EMBL/GenBank/DDBJ databases">
        <authorList>
            <person name="Qin X."/>
            <person name="Bachman B."/>
            <person name="Battles P."/>
            <person name="Bell A."/>
            <person name="Bess C."/>
            <person name="Bickham C."/>
            <person name="Chaboub L."/>
            <person name="Chen D."/>
            <person name="Coyle M."/>
            <person name="Deiros D.R."/>
            <person name="Dinh H."/>
            <person name="Forbes L."/>
            <person name="Fowler G."/>
            <person name="Francisco L."/>
            <person name="Fu Q."/>
            <person name="Gubbala S."/>
            <person name="Hale W."/>
            <person name="Han Y."/>
            <person name="Hemphill L."/>
            <person name="Highlander S.K."/>
            <person name="Hirani K."/>
            <person name="Hogues M."/>
            <person name="Jackson L."/>
            <person name="Jakkamsetti A."/>
            <person name="Javaid M."/>
            <person name="Jiang H."/>
            <person name="Korchina V."/>
            <person name="Kovar C."/>
            <person name="Lara F."/>
            <person name="Lee S."/>
            <person name="Mata R."/>
            <person name="Mathew T."/>
            <person name="Moen C."/>
            <person name="Morales K."/>
            <person name="Munidasa M."/>
            <person name="Nazareth L."/>
            <person name="Ngo R."/>
            <person name="Nguyen L."/>
            <person name="Okwuonu G."/>
            <person name="Ongeri F."/>
            <person name="Patil S."/>
            <person name="Petrosino J."/>
            <person name="Pham C."/>
            <person name="Pham P."/>
            <person name="Pu L.-L."/>
            <person name="Puazo M."/>
            <person name="Raj R."/>
            <person name="Reid J."/>
            <person name="Rouhana J."/>
            <person name="Saada N."/>
            <person name="Shang Y."/>
            <person name="Simmons D."/>
            <person name="Thornton R."/>
            <person name="Warren J."/>
            <person name="Weissenberger G."/>
            <person name="Zhang J."/>
            <person name="Zhang L."/>
            <person name="Zhou C."/>
            <person name="Zhu D."/>
            <person name="Muzny D."/>
            <person name="Worley K."/>
            <person name="Gibbs R."/>
        </authorList>
    </citation>
    <scope>NUCLEOTIDE SEQUENCE [LARGE SCALE GENOMIC DNA]</scope>
    <source>
        <strain evidence="10">ATCC 15826 / DSM 8339 / NCTC 10426 / 6573</strain>
    </source>
</reference>
<dbReference type="Proteomes" id="UP000004870">
    <property type="component" value="Unassembled WGS sequence"/>
</dbReference>
<keyword evidence="6 7" id="KW-0694">RNA-binding</keyword>
<dbReference type="PANTHER" id="PTHR33992:SF1">
    <property type="entry name" value="RIBONUCLEASE P PROTEIN COMPONENT"/>
    <property type="match status" value="1"/>
</dbReference>
<dbReference type="GO" id="GO:0000049">
    <property type="term" value="F:tRNA binding"/>
    <property type="evidence" value="ECO:0007669"/>
    <property type="project" value="UniProtKB-UniRule"/>
</dbReference>
<keyword evidence="10" id="KW-1185">Reference proteome</keyword>
<dbReference type="OrthoDB" id="9796422at2"/>
<dbReference type="STRING" id="2718.CHUV0807_0580"/>
<dbReference type="GO" id="GO:0004526">
    <property type="term" value="F:ribonuclease P activity"/>
    <property type="evidence" value="ECO:0007669"/>
    <property type="project" value="UniProtKB-UniRule"/>
</dbReference>
<keyword evidence="5 7" id="KW-0378">Hydrolase</keyword>
<organism evidence="9 10">
    <name type="scientific">Cardiobacterium hominis (strain ATCC 15826 / DSM 8339 / NCTC 10426 / 6573)</name>
    <dbReference type="NCBI Taxonomy" id="638300"/>
    <lineage>
        <taxon>Bacteria</taxon>
        <taxon>Pseudomonadati</taxon>
        <taxon>Pseudomonadota</taxon>
        <taxon>Gammaproteobacteria</taxon>
        <taxon>Cardiobacteriales</taxon>
        <taxon>Cardiobacteriaceae</taxon>
        <taxon>Cardiobacterium</taxon>
    </lineage>
</organism>
<evidence type="ECO:0000256" key="2">
    <source>
        <dbReference type="ARBA" id="ARBA00022694"/>
    </source>
</evidence>
<name>C8N7R1_CARH6</name>
<evidence type="ECO:0000256" key="4">
    <source>
        <dbReference type="ARBA" id="ARBA00022759"/>
    </source>
</evidence>
<keyword evidence="2 7" id="KW-0819">tRNA processing</keyword>